<dbReference type="AlphaFoldDB" id="A0A5M9NXM4"/>
<keyword evidence="3" id="KW-1185">Reference proteome</keyword>
<dbReference type="EMBL" id="VXJS01000007">
    <property type="protein sequence ID" value="KAA8675630.1"/>
    <property type="molecule type" value="Genomic_DNA"/>
</dbReference>
<proteinExistence type="predicted"/>
<dbReference type="Proteomes" id="UP000322521">
    <property type="component" value="Unassembled WGS sequence"/>
</dbReference>
<dbReference type="PROSITE" id="PS51257">
    <property type="entry name" value="PROKAR_LIPOPROTEIN"/>
    <property type="match status" value="1"/>
</dbReference>
<protein>
    <submittedName>
        <fullName evidence="2">TraV family lipoprotein</fullName>
    </submittedName>
</protein>
<comment type="caution">
    <text evidence="2">The sequence shown here is derived from an EMBL/GenBank/DDBJ whole genome shotgun (WGS) entry which is preliminary data.</text>
</comment>
<keyword evidence="2" id="KW-0449">Lipoprotein</keyword>
<dbReference type="InterPro" id="IPR014118">
    <property type="entry name" value="T4SS_TraV"/>
</dbReference>
<feature type="compositionally biased region" description="Polar residues" evidence="1">
    <location>
        <begin position="221"/>
        <end position="233"/>
    </location>
</feature>
<evidence type="ECO:0000313" key="2">
    <source>
        <dbReference type="EMBL" id="KAA8675630.1"/>
    </source>
</evidence>
<feature type="region of interest" description="Disordered" evidence="1">
    <location>
        <begin position="190"/>
        <end position="233"/>
    </location>
</feature>
<accession>A0A5M9NXM4</accession>
<gene>
    <name evidence="2" type="ORF">F4W18_13485</name>
</gene>
<dbReference type="Pfam" id="PF09676">
    <property type="entry name" value="TraV"/>
    <property type="match status" value="1"/>
</dbReference>
<name>A0A5M9NXM4_9VIBR</name>
<reference evidence="2 3" key="1">
    <citation type="submission" date="2019-09" db="EMBL/GenBank/DDBJ databases">
        <title>Draft genome sequence of various Type strains from the CCUG.</title>
        <authorList>
            <person name="Pineiro-Iglesias B."/>
            <person name="Tunovic T."/>
            <person name="Unosson C."/>
            <person name="Inganas E."/>
            <person name="Ohlen M."/>
            <person name="Cardew S."/>
            <person name="Jensie-Markopoulos S."/>
            <person name="Salva-Serra F."/>
            <person name="Jaen-Luchoro D."/>
            <person name="Karlsson R."/>
            <person name="Svensson-Stadler L."/>
            <person name="Chun J."/>
            <person name="Moore E."/>
        </authorList>
    </citation>
    <scope>NUCLEOTIDE SEQUENCE [LARGE SCALE GENOMIC DNA]</scope>
    <source>
        <strain evidence="2 3">CCUG 56969T</strain>
    </source>
</reference>
<evidence type="ECO:0000256" key="1">
    <source>
        <dbReference type="SAM" id="MobiDB-lite"/>
    </source>
</evidence>
<sequence length="233" mass="25713">MIKQSIFISFALLTLAGCSVVGEEEGVCPGAKSGVACASVREVYELTNVYNNAEDYAKATGDERVMVTDEDGETITGKEYKEKYGTDIEADSASVNETQQHANFSQAPALASPEAAYQHLLLPAPEPLAMRKPADIVRTLVRPYTDKETLQIPGYGFIEATQRTWVVDRSAKTNDSQYVNFHVRKESQEQNYDVNDDGQIGVESRNARPAISDSELRENARSNANSLIDQLRQ</sequence>
<dbReference type="RefSeq" id="WP_086714968.1">
    <property type="nucleotide sequence ID" value="NZ_AP025494.1"/>
</dbReference>
<organism evidence="2 3">
    <name type="scientific">Vibrio gigantis</name>
    <dbReference type="NCBI Taxonomy" id="296199"/>
    <lineage>
        <taxon>Bacteria</taxon>
        <taxon>Pseudomonadati</taxon>
        <taxon>Pseudomonadota</taxon>
        <taxon>Gammaproteobacteria</taxon>
        <taxon>Vibrionales</taxon>
        <taxon>Vibrionaceae</taxon>
        <taxon>Vibrio</taxon>
    </lineage>
</organism>
<dbReference type="OrthoDB" id="5298305at2"/>
<evidence type="ECO:0000313" key="3">
    <source>
        <dbReference type="Proteomes" id="UP000322521"/>
    </source>
</evidence>